<organism evidence="9 10">
    <name type="scientific">Mediterraneibacter gnavus CAG:126</name>
    <dbReference type="NCBI Taxonomy" id="1263106"/>
    <lineage>
        <taxon>Bacteria</taxon>
        <taxon>Bacillati</taxon>
        <taxon>Bacillota</taxon>
        <taxon>Clostridia</taxon>
        <taxon>Lachnospirales</taxon>
        <taxon>Lachnospiraceae</taxon>
        <taxon>Mediterraneibacter</taxon>
    </lineage>
</organism>
<dbReference type="PROSITE" id="PS51160">
    <property type="entry name" value="ACYLPHOSPHATASE_3"/>
    <property type="match status" value="1"/>
</dbReference>
<evidence type="ECO:0000256" key="4">
    <source>
        <dbReference type="ARBA" id="ARBA00047645"/>
    </source>
</evidence>
<dbReference type="PROSITE" id="PS00151">
    <property type="entry name" value="ACYLPHOSPHATASE_2"/>
    <property type="match status" value="1"/>
</dbReference>
<feature type="active site" evidence="5">
    <location>
        <position position="64"/>
    </location>
</feature>
<feature type="active site" evidence="5">
    <location>
        <position position="46"/>
    </location>
</feature>
<dbReference type="PANTHER" id="PTHR47268:SF4">
    <property type="entry name" value="ACYLPHOSPHATASE"/>
    <property type="match status" value="1"/>
</dbReference>
<dbReference type="PANTHER" id="PTHR47268">
    <property type="entry name" value="ACYLPHOSPHATASE"/>
    <property type="match status" value="1"/>
</dbReference>
<name>R5TWM4_MEDGN</name>
<evidence type="ECO:0000256" key="7">
    <source>
        <dbReference type="RuleBase" id="RU004168"/>
    </source>
</evidence>
<comment type="catalytic activity">
    <reaction evidence="4 5 6">
        <text>an acyl phosphate + H2O = a carboxylate + phosphate + H(+)</text>
        <dbReference type="Rhea" id="RHEA:14965"/>
        <dbReference type="ChEBI" id="CHEBI:15377"/>
        <dbReference type="ChEBI" id="CHEBI:15378"/>
        <dbReference type="ChEBI" id="CHEBI:29067"/>
        <dbReference type="ChEBI" id="CHEBI:43474"/>
        <dbReference type="ChEBI" id="CHEBI:59918"/>
        <dbReference type="EC" id="3.6.1.7"/>
    </reaction>
</comment>
<evidence type="ECO:0000256" key="2">
    <source>
        <dbReference type="ARBA" id="ARBA00012150"/>
    </source>
</evidence>
<keyword evidence="5 6" id="KW-0378">Hydrolase</keyword>
<dbReference type="InterPro" id="IPR036046">
    <property type="entry name" value="Acylphosphatase-like_dom_sf"/>
</dbReference>
<protein>
    <recommendedName>
        <fullName evidence="3 5">Acylphosphatase</fullName>
        <ecNumber evidence="2 5">3.6.1.7</ecNumber>
    </recommendedName>
</protein>
<dbReference type="PROSITE" id="PS00150">
    <property type="entry name" value="ACYLPHOSPHATASE_1"/>
    <property type="match status" value="1"/>
</dbReference>
<evidence type="ECO:0000313" key="9">
    <source>
        <dbReference type="EMBL" id="CCZ67714.1"/>
    </source>
</evidence>
<evidence type="ECO:0000256" key="1">
    <source>
        <dbReference type="ARBA" id="ARBA00005614"/>
    </source>
</evidence>
<evidence type="ECO:0000256" key="3">
    <source>
        <dbReference type="ARBA" id="ARBA00015991"/>
    </source>
</evidence>
<dbReference type="SUPFAM" id="SSF54975">
    <property type="entry name" value="Acylphosphatase/BLUF domain-like"/>
    <property type="match status" value="1"/>
</dbReference>
<comment type="similarity">
    <text evidence="1 7">Belongs to the acylphosphatase family.</text>
</comment>
<dbReference type="AlphaFoldDB" id="R5TWM4"/>
<dbReference type="InterPro" id="IPR020456">
    <property type="entry name" value="Acylphosphatase"/>
</dbReference>
<accession>R5TWM4</accession>
<dbReference type="PRINTS" id="PR00112">
    <property type="entry name" value="ACYLPHPHTASE"/>
</dbReference>
<dbReference type="Gene3D" id="3.30.70.100">
    <property type="match status" value="1"/>
</dbReference>
<dbReference type="InterPro" id="IPR017968">
    <property type="entry name" value="Acylphosphatase_CS"/>
</dbReference>
<proteinExistence type="inferred from homology"/>
<evidence type="ECO:0000259" key="8">
    <source>
        <dbReference type="PROSITE" id="PS51160"/>
    </source>
</evidence>
<evidence type="ECO:0000313" key="10">
    <source>
        <dbReference type="Proteomes" id="UP000018114"/>
    </source>
</evidence>
<dbReference type="Proteomes" id="UP000018114">
    <property type="component" value="Unassembled WGS sequence"/>
</dbReference>
<dbReference type="EMBL" id="CBAL010000087">
    <property type="protein sequence ID" value="CCZ67714.1"/>
    <property type="molecule type" value="Genomic_DNA"/>
</dbReference>
<dbReference type="EC" id="3.6.1.7" evidence="2 5"/>
<sequence>MFQSEILTGVIRCDKLDTETAESGDEMSEVRKHFVVHGKVQGVGFRYTAKYLALSLGLTGWARNEWDGTVTMEVQGRETLINKLLVGLNQNQFISIEWIDTREIPLEEEKAFTVK</sequence>
<evidence type="ECO:0000256" key="6">
    <source>
        <dbReference type="RuleBase" id="RU000553"/>
    </source>
</evidence>
<gene>
    <name evidence="9" type="ORF">BN481_00542</name>
</gene>
<evidence type="ECO:0000256" key="5">
    <source>
        <dbReference type="PROSITE-ProRule" id="PRU00520"/>
    </source>
</evidence>
<comment type="caution">
    <text evidence="9">The sequence shown here is derived from an EMBL/GenBank/DDBJ whole genome shotgun (WGS) entry which is preliminary data.</text>
</comment>
<feature type="domain" description="Acylphosphatase-like" evidence="8">
    <location>
        <begin position="31"/>
        <end position="115"/>
    </location>
</feature>
<dbReference type="GO" id="GO:0003998">
    <property type="term" value="F:acylphosphatase activity"/>
    <property type="evidence" value="ECO:0007669"/>
    <property type="project" value="UniProtKB-EC"/>
</dbReference>
<dbReference type="Pfam" id="PF00708">
    <property type="entry name" value="Acylphosphatase"/>
    <property type="match status" value="1"/>
</dbReference>
<reference evidence="9" key="1">
    <citation type="submission" date="2012-11" db="EMBL/GenBank/DDBJ databases">
        <title>Dependencies among metagenomic species, viruses, plasmids and units of genetic variation.</title>
        <authorList>
            <person name="Nielsen H.B."/>
            <person name="Almeida M."/>
            <person name="Juncker A.S."/>
            <person name="Rasmussen S."/>
            <person name="Li J."/>
            <person name="Sunagawa S."/>
            <person name="Plichta D."/>
            <person name="Gautier L."/>
            <person name="Le Chatelier E."/>
            <person name="Peletier E."/>
            <person name="Bonde I."/>
            <person name="Nielsen T."/>
            <person name="Manichanh C."/>
            <person name="Arumugam M."/>
            <person name="Batto J."/>
            <person name="Santos M.B.Q.D."/>
            <person name="Blom N."/>
            <person name="Borruel N."/>
            <person name="Burgdorf K.S."/>
            <person name="Boumezbeur F."/>
            <person name="Casellas F."/>
            <person name="Dore J."/>
            <person name="Guarner F."/>
            <person name="Hansen T."/>
            <person name="Hildebrand F."/>
            <person name="Kaas R.S."/>
            <person name="Kennedy S."/>
            <person name="Kristiansen K."/>
            <person name="Kultima J.R."/>
            <person name="Leonard P."/>
            <person name="Levenez F."/>
            <person name="Lund O."/>
            <person name="Moumen B."/>
            <person name="Le Paslier D."/>
            <person name="Pons N."/>
            <person name="Pedersen O."/>
            <person name="Prifti E."/>
            <person name="Qin J."/>
            <person name="Raes J."/>
            <person name="Tap J."/>
            <person name="Tims S."/>
            <person name="Ussery D.W."/>
            <person name="Yamada T."/>
            <person name="MetaHit consortium"/>
            <person name="Renault P."/>
            <person name="Sicheritz-Ponten T."/>
            <person name="Bork P."/>
            <person name="Wang J."/>
            <person name="Brunak S."/>
            <person name="Ehrlich S.D."/>
        </authorList>
    </citation>
    <scope>NUCLEOTIDE SEQUENCE [LARGE SCALE GENOMIC DNA]</scope>
</reference>
<dbReference type="InterPro" id="IPR001792">
    <property type="entry name" value="Acylphosphatase-like_dom"/>
</dbReference>